<dbReference type="Pfam" id="PF07686">
    <property type="entry name" value="V-set"/>
    <property type="match status" value="1"/>
</dbReference>
<keyword evidence="4" id="KW-0732">Signal</keyword>
<dbReference type="InterPro" id="IPR036179">
    <property type="entry name" value="Ig-like_dom_sf"/>
</dbReference>
<evidence type="ECO:0000256" key="9">
    <source>
        <dbReference type="ARBA" id="ARBA00023180"/>
    </source>
</evidence>
<gene>
    <name evidence="13" type="ORF">AMECASPLE_039293</name>
</gene>
<keyword evidence="6" id="KW-0472">Membrane</keyword>
<dbReference type="InterPro" id="IPR053896">
    <property type="entry name" value="BTN3A2-like_Ig-C"/>
</dbReference>
<dbReference type="PROSITE" id="PS50835">
    <property type="entry name" value="IG_LIKE"/>
    <property type="match status" value="2"/>
</dbReference>
<keyword evidence="8" id="KW-0675">Receptor</keyword>
<evidence type="ECO:0000256" key="8">
    <source>
        <dbReference type="ARBA" id="ARBA00023170"/>
    </source>
</evidence>
<keyword evidence="7" id="KW-1015">Disulfide bond</keyword>
<feature type="domain" description="Ig-like" evidence="12">
    <location>
        <begin position="1"/>
        <end position="98"/>
    </location>
</feature>
<feature type="domain" description="Ig-like" evidence="12">
    <location>
        <begin position="109"/>
        <end position="181"/>
    </location>
</feature>
<reference evidence="13 14" key="1">
    <citation type="submission" date="2021-06" db="EMBL/GenBank/DDBJ databases">
        <authorList>
            <person name="Palmer J.M."/>
        </authorList>
    </citation>
    <scope>NUCLEOTIDE SEQUENCE [LARGE SCALE GENOMIC DNA]</scope>
    <source>
        <strain evidence="13 14">AS_MEX2019</strain>
        <tissue evidence="13">Muscle</tissue>
    </source>
</reference>
<comment type="caution">
    <text evidence="13">The sequence shown here is derived from an EMBL/GenBank/DDBJ whole genome shotgun (WGS) entry which is preliminary data.</text>
</comment>
<evidence type="ECO:0000256" key="10">
    <source>
        <dbReference type="ARBA" id="ARBA00023319"/>
    </source>
</evidence>
<evidence type="ECO:0000313" key="14">
    <source>
        <dbReference type="Proteomes" id="UP001469553"/>
    </source>
</evidence>
<dbReference type="InterPro" id="IPR013783">
    <property type="entry name" value="Ig-like_fold"/>
</dbReference>
<keyword evidence="9" id="KW-0325">Glycoprotein</keyword>
<evidence type="ECO:0000313" key="13">
    <source>
        <dbReference type="EMBL" id="MEQ2282315.1"/>
    </source>
</evidence>
<evidence type="ECO:0000256" key="4">
    <source>
        <dbReference type="ARBA" id="ARBA00022729"/>
    </source>
</evidence>
<evidence type="ECO:0000256" key="5">
    <source>
        <dbReference type="ARBA" id="ARBA00022989"/>
    </source>
</evidence>
<dbReference type="PANTHER" id="PTHR25466">
    <property type="entry name" value="T-LYMPHOCYTE ACTIVATION ANTIGEN"/>
    <property type="match status" value="1"/>
</dbReference>
<accession>A0ABV0XLI8</accession>
<keyword evidence="2" id="KW-1003">Cell membrane</keyword>
<dbReference type="SUPFAM" id="SSF48726">
    <property type="entry name" value="Immunoglobulin"/>
    <property type="match status" value="2"/>
</dbReference>
<evidence type="ECO:0000256" key="11">
    <source>
        <dbReference type="SAM" id="MobiDB-lite"/>
    </source>
</evidence>
<keyword evidence="14" id="KW-1185">Reference proteome</keyword>
<evidence type="ECO:0000259" key="12">
    <source>
        <dbReference type="PROSITE" id="PS50835"/>
    </source>
</evidence>
<feature type="region of interest" description="Disordered" evidence="11">
    <location>
        <begin position="228"/>
        <end position="247"/>
    </location>
</feature>
<dbReference type="EMBL" id="JAHRIP010008043">
    <property type="protein sequence ID" value="MEQ2282315.1"/>
    <property type="molecule type" value="Genomic_DNA"/>
</dbReference>
<proteinExistence type="predicted"/>
<dbReference type="Pfam" id="PF22705">
    <property type="entry name" value="C2-set_3"/>
    <property type="match status" value="1"/>
</dbReference>
<keyword evidence="3" id="KW-0812">Transmembrane</keyword>
<protein>
    <recommendedName>
        <fullName evidence="12">Ig-like domain-containing protein</fullName>
    </recommendedName>
</protein>
<dbReference type="InterPro" id="IPR013106">
    <property type="entry name" value="Ig_V-set"/>
</dbReference>
<evidence type="ECO:0000256" key="7">
    <source>
        <dbReference type="ARBA" id="ARBA00023157"/>
    </source>
</evidence>
<evidence type="ECO:0000256" key="1">
    <source>
        <dbReference type="ARBA" id="ARBA00004251"/>
    </source>
</evidence>
<dbReference type="Proteomes" id="UP001469553">
    <property type="component" value="Unassembled WGS sequence"/>
</dbReference>
<evidence type="ECO:0000256" key="2">
    <source>
        <dbReference type="ARBA" id="ARBA00022475"/>
    </source>
</evidence>
<sequence length="247" mass="27301">MLPCQFQFRDYLLIHWIQVSAEDSVVHSYYEGRDQLEHQVQNFKNRTSLFQDQISRGNASLLLRRVKVQDEGKYKCYTSTISGIKESFVSLKTEAPVSKVSISQEENRIICSSEGIYPQPELSWSTIPPSNTTLQNRTTVHRTVEKLYSISSSLMVSDDDPDLIYSCTIRTQRNNMTATISKPEPLHHAEVSSSKVKGGLIAAGVIVSAGIIGVLKKKNVMQNFCSGSGPASTENGAGAAEEPLNTV</sequence>
<keyword evidence="5" id="KW-1133">Transmembrane helix</keyword>
<evidence type="ECO:0000256" key="6">
    <source>
        <dbReference type="ARBA" id="ARBA00023136"/>
    </source>
</evidence>
<evidence type="ECO:0000256" key="3">
    <source>
        <dbReference type="ARBA" id="ARBA00022692"/>
    </source>
</evidence>
<keyword evidence="10" id="KW-0393">Immunoglobulin domain</keyword>
<dbReference type="Gene3D" id="2.60.40.10">
    <property type="entry name" value="Immunoglobulins"/>
    <property type="match status" value="2"/>
</dbReference>
<dbReference type="InterPro" id="IPR051713">
    <property type="entry name" value="T-cell_Activation_Regulation"/>
</dbReference>
<dbReference type="PANTHER" id="PTHR25466:SF14">
    <property type="entry name" value="BUTYROPHILIN SUBFAMILY 2 MEMBER A2-LIKE-RELATED"/>
    <property type="match status" value="1"/>
</dbReference>
<organism evidence="13 14">
    <name type="scientific">Ameca splendens</name>
    <dbReference type="NCBI Taxonomy" id="208324"/>
    <lineage>
        <taxon>Eukaryota</taxon>
        <taxon>Metazoa</taxon>
        <taxon>Chordata</taxon>
        <taxon>Craniata</taxon>
        <taxon>Vertebrata</taxon>
        <taxon>Euteleostomi</taxon>
        <taxon>Actinopterygii</taxon>
        <taxon>Neopterygii</taxon>
        <taxon>Teleostei</taxon>
        <taxon>Neoteleostei</taxon>
        <taxon>Acanthomorphata</taxon>
        <taxon>Ovalentaria</taxon>
        <taxon>Atherinomorphae</taxon>
        <taxon>Cyprinodontiformes</taxon>
        <taxon>Goodeidae</taxon>
        <taxon>Ameca</taxon>
    </lineage>
</organism>
<name>A0ABV0XLI8_9TELE</name>
<dbReference type="InterPro" id="IPR007110">
    <property type="entry name" value="Ig-like_dom"/>
</dbReference>
<comment type="subcellular location">
    <subcellularLocation>
        <location evidence="1">Cell membrane</location>
        <topology evidence="1">Single-pass type I membrane protein</topology>
    </subcellularLocation>
</comment>